<dbReference type="InterPro" id="IPR018060">
    <property type="entry name" value="HTH_AraC"/>
</dbReference>
<evidence type="ECO:0000256" key="3">
    <source>
        <dbReference type="ARBA" id="ARBA00023163"/>
    </source>
</evidence>
<evidence type="ECO:0000313" key="5">
    <source>
        <dbReference type="EMBL" id="MBD5781768.1"/>
    </source>
</evidence>
<reference evidence="5" key="1">
    <citation type="submission" date="2020-09" db="EMBL/GenBank/DDBJ databases">
        <title>Pelagicoccus enzymogenes sp. nov. with an EPS production, isolated from marine sediment.</title>
        <authorList>
            <person name="Feng X."/>
        </authorList>
    </citation>
    <scope>NUCLEOTIDE SEQUENCE</scope>
    <source>
        <strain evidence="5">NFK12</strain>
    </source>
</reference>
<keyword evidence="3" id="KW-0804">Transcription</keyword>
<dbReference type="Proteomes" id="UP000622317">
    <property type="component" value="Unassembled WGS sequence"/>
</dbReference>
<keyword evidence="6" id="KW-1185">Reference proteome</keyword>
<dbReference type="InterPro" id="IPR020449">
    <property type="entry name" value="Tscrpt_reg_AraC-type_HTH"/>
</dbReference>
<dbReference type="SMART" id="SM00342">
    <property type="entry name" value="HTH_ARAC"/>
    <property type="match status" value="1"/>
</dbReference>
<dbReference type="Gene3D" id="1.10.10.60">
    <property type="entry name" value="Homeodomain-like"/>
    <property type="match status" value="2"/>
</dbReference>
<name>A0A927IJG1_9BACT</name>
<evidence type="ECO:0000313" key="6">
    <source>
        <dbReference type="Proteomes" id="UP000622317"/>
    </source>
</evidence>
<sequence>MEEPIQSALTKETTYCPFKAPSRSLAPSSGSPVELKRFEQRPGMSFVRATVSDALATAIDWPARSFLQIAFVARGSLLVLQGGEDEKSCQAGDWLLIKPAQVPLTFRPLEPTQLLWIGFDQQASQGLTGFSDTLSPKLIDSSTPHLSNHPSTGRLLSIALELAALEGDNTRERLLIESKSLEWLALILDQPVFSPCRAIAPLRDAREANALAAAARLMEQRYSEEHSIANLSRAVHLNEFKLKRGFKEHYGTTIFGYLRKVRMEKAREMLRSPNASVIETANAVGYSNPSHFARAFKQAFGINPSEAIAS</sequence>
<dbReference type="SUPFAM" id="SSF46689">
    <property type="entry name" value="Homeodomain-like"/>
    <property type="match status" value="2"/>
</dbReference>
<dbReference type="GO" id="GO:0003700">
    <property type="term" value="F:DNA-binding transcription factor activity"/>
    <property type="evidence" value="ECO:0007669"/>
    <property type="project" value="InterPro"/>
</dbReference>
<feature type="domain" description="HTH araC/xylS-type" evidence="4">
    <location>
        <begin position="212"/>
        <end position="310"/>
    </location>
</feature>
<organism evidence="5 6">
    <name type="scientific">Pelagicoccus enzymogenes</name>
    <dbReference type="NCBI Taxonomy" id="2773457"/>
    <lineage>
        <taxon>Bacteria</taxon>
        <taxon>Pseudomonadati</taxon>
        <taxon>Verrucomicrobiota</taxon>
        <taxon>Opitutia</taxon>
        <taxon>Puniceicoccales</taxon>
        <taxon>Pelagicoccaceae</taxon>
        <taxon>Pelagicoccus</taxon>
    </lineage>
</organism>
<dbReference type="InterPro" id="IPR018062">
    <property type="entry name" value="HTH_AraC-typ_CS"/>
</dbReference>
<dbReference type="Pfam" id="PF12833">
    <property type="entry name" value="HTH_18"/>
    <property type="match status" value="1"/>
</dbReference>
<dbReference type="PANTHER" id="PTHR47893:SF1">
    <property type="entry name" value="REGULATORY PROTEIN PCHR"/>
    <property type="match status" value="1"/>
</dbReference>
<dbReference type="RefSeq" id="WP_191618849.1">
    <property type="nucleotide sequence ID" value="NZ_JACYFG010000051.1"/>
</dbReference>
<gene>
    <name evidence="5" type="ORF">IEN85_19865</name>
</gene>
<keyword evidence="1" id="KW-0805">Transcription regulation</keyword>
<evidence type="ECO:0000259" key="4">
    <source>
        <dbReference type="PROSITE" id="PS01124"/>
    </source>
</evidence>
<dbReference type="PANTHER" id="PTHR47893">
    <property type="entry name" value="REGULATORY PROTEIN PCHR"/>
    <property type="match status" value="1"/>
</dbReference>
<dbReference type="PRINTS" id="PR00032">
    <property type="entry name" value="HTHARAC"/>
</dbReference>
<evidence type="ECO:0000256" key="1">
    <source>
        <dbReference type="ARBA" id="ARBA00023015"/>
    </source>
</evidence>
<dbReference type="InterPro" id="IPR009057">
    <property type="entry name" value="Homeodomain-like_sf"/>
</dbReference>
<dbReference type="PROSITE" id="PS01124">
    <property type="entry name" value="HTH_ARAC_FAMILY_2"/>
    <property type="match status" value="1"/>
</dbReference>
<dbReference type="PROSITE" id="PS00041">
    <property type="entry name" value="HTH_ARAC_FAMILY_1"/>
    <property type="match status" value="1"/>
</dbReference>
<dbReference type="GO" id="GO:0043565">
    <property type="term" value="F:sequence-specific DNA binding"/>
    <property type="evidence" value="ECO:0007669"/>
    <property type="project" value="InterPro"/>
</dbReference>
<accession>A0A927IJG1</accession>
<dbReference type="EMBL" id="JACYFG010000051">
    <property type="protein sequence ID" value="MBD5781768.1"/>
    <property type="molecule type" value="Genomic_DNA"/>
</dbReference>
<proteinExistence type="predicted"/>
<protein>
    <submittedName>
        <fullName evidence="5">Helix-turn-helix domain-containing protein</fullName>
    </submittedName>
</protein>
<comment type="caution">
    <text evidence="5">The sequence shown here is derived from an EMBL/GenBank/DDBJ whole genome shotgun (WGS) entry which is preliminary data.</text>
</comment>
<dbReference type="AlphaFoldDB" id="A0A927IJG1"/>
<keyword evidence="2" id="KW-0238">DNA-binding</keyword>
<evidence type="ECO:0000256" key="2">
    <source>
        <dbReference type="ARBA" id="ARBA00023125"/>
    </source>
</evidence>
<dbReference type="InterPro" id="IPR053142">
    <property type="entry name" value="PchR_regulatory_protein"/>
</dbReference>